<dbReference type="HOGENOM" id="CLU_2179065_0_0_5"/>
<dbReference type="AlphaFoldDB" id="A0A077AYK4"/>
<accession>A0A077AYK4</accession>
<proteinExistence type="predicted"/>
<name>A0A077AYK4_9PROT</name>
<gene>
    <name evidence="1" type="ORF">ID47_10560</name>
</gene>
<reference evidence="1 2" key="1">
    <citation type="submission" date="2014-07" db="EMBL/GenBank/DDBJ databases">
        <title>Comparative genomic insights into amoeba endosymbionts belonging to the families of Holosporaceae and Candidatus Midichloriaceae within Rickettsiales.</title>
        <authorList>
            <person name="Wang Z."/>
            <person name="Wu M."/>
        </authorList>
    </citation>
    <scope>NUCLEOTIDE SEQUENCE [LARGE SCALE GENOMIC DNA]</scope>
    <source>
        <strain evidence="1">PRA3</strain>
    </source>
</reference>
<dbReference type="KEGG" id="paca:ID47_10560"/>
<evidence type="ECO:0000313" key="1">
    <source>
        <dbReference type="EMBL" id="AIK97074.1"/>
    </source>
</evidence>
<keyword evidence="2" id="KW-1185">Reference proteome</keyword>
<dbReference type="RefSeq" id="WP_038466121.1">
    <property type="nucleotide sequence ID" value="NZ_CP008941.1"/>
</dbReference>
<dbReference type="EMBL" id="CP008941">
    <property type="protein sequence ID" value="AIK97074.1"/>
    <property type="molecule type" value="Genomic_DNA"/>
</dbReference>
<dbReference type="OrthoDB" id="9861653at2"/>
<organism evidence="1 2">
    <name type="scientific">Candidatus Odyssella acanthamoebae</name>
    <dbReference type="NCBI Taxonomy" id="91604"/>
    <lineage>
        <taxon>Bacteria</taxon>
        <taxon>Pseudomonadati</taxon>
        <taxon>Pseudomonadota</taxon>
        <taxon>Alphaproteobacteria</taxon>
        <taxon>Holosporales</taxon>
        <taxon>Candidatus Paracaedibacteraceae</taxon>
        <taxon>Candidatus Odyssella</taxon>
    </lineage>
</organism>
<sequence>MTYNKFIITNFSPALTISADTLVIACPTMIHNYGLPYYLEGFNQLVSRYPSFNLKLAIPCQDNIGLALKALEAGVKVIYFDAHSPAWLQLIATATTYGAELINQEDLDG</sequence>
<dbReference type="Proteomes" id="UP000028926">
    <property type="component" value="Chromosome"/>
</dbReference>
<evidence type="ECO:0000313" key="2">
    <source>
        <dbReference type="Proteomes" id="UP000028926"/>
    </source>
</evidence>
<protein>
    <submittedName>
        <fullName evidence="1">Uncharacterized protein</fullName>
    </submittedName>
</protein>
<dbReference type="eggNOG" id="ENOG5032HAI">
    <property type="taxonomic scope" value="Bacteria"/>
</dbReference>